<comment type="caution">
    <text evidence="2">The sequence shown here is derived from an EMBL/GenBank/DDBJ whole genome shotgun (WGS) entry which is preliminary data.</text>
</comment>
<keyword evidence="3" id="KW-1185">Reference proteome</keyword>
<gene>
    <name evidence="2" type="ORF">ACFP85_09120</name>
</gene>
<evidence type="ECO:0000313" key="3">
    <source>
        <dbReference type="Proteomes" id="UP001596364"/>
    </source>
</evidence>
<evidence type="ECO:0000313" key="2">
    <source>
        <dbReference type="EMBL" id="MFC6440305.1"/>
    </source>
</evidence>
<sequence>MRGVYLNYDSSANQLKLVIRPQEVDVKELNEAALVSHVRKTYGQLYLFEDQIKAACKAAINAQKLQQYNPIEEVAGEPRDSSVRFSVASDKLSATLEYQVGFGGKSYELSDLMDLATQAGIKRGLSRKRLEDVLQRVKTSKAGTEIKDVVAKGLPAKNGRSSKLIPLVPNALDRILRPQSISLSRVDMRDLGEIVCVKPGTELVERRPPGKGRPGYTVTGEVLEPREGEWLPLKPGDGTYVCPHNENLLRAEIAGMPKFQDEKMWVDDVFMSRGVNVGSGNINYDGAVVVNGDVSEKMRIIATGDITINGFVESAHLESGGDIIITQGAMGKHDEDSDTEYSGKLIAQGNVHIQHGQGLDIQCNGNVTVGKQLAYSRIRCGGDVIVGPLENPNGNLFACEIQCEGIVHSGSLGAVSGSHLFVDFSAGLNAILERIDSVDELKKLLRDHIQRHSKKMEQFRDRQIPADLQHRMTELVGRYRDERTMFQQVLVTLEHLNKSKTRYLNDIGLKAMKQLYPGVVVKLNNRTWKADREYSTGHVHYVGHQWQYDPIL</sequence>
<proteinExistence type="predicted"/>
<feature type="domain" description="Flagellar Assembly Protein A N-terminal region" evidence="1">
    <location>
        <begin position="84"/>
        <end position="261"/>
    </location>
</feature>
<accession>A0ABW1XM11</accession>
<dbReference type="EMBL" id="JBHSUS010000001">
    <property type="protein sequence ID" value="MFC6440305.1"/>
    <property type="molecule type" value="Genomic_DNA"/>
</dbReference>
<dbReference type="InterPro" id="IPR046865">
    <property type="entry name" value="FapA_b_solenoid"/>
</dbReference>
<dbReference type="PANTHER" id="PTHR38032:SF1">
    <property type="entry name" value="RNA-BINDING PROTEIN KHPB N-TERMINAL DOMAIN-CONTAINING PROTEIN"/>
    <property type="match status" value="1"/>
</dbReference>
<reference evidence="3" key="1">
    <citation type="journal article" date="2019" name="Int. J. Syst. Evol. Microbiol.">
        <title>The Global Catalogue of Microorganisms (GCM) 10K type strain sequencing project: providing services to taxonomists for standard genome sequencing and annotation.</title>
        <authorList>
            <consortium name="The Broad Institute Genomics Platform"/>
            <consortium name="The Broad Institute Genome Sequencing Center for Infectious Disease"/>
            <person name="Wu L."/>
            <person name="Ma J."/>
        </authorList>
    </citation>
    <scope>NUCLEOTIDE SEQUENCE [LARGE SCALE GENOMIC DNA]</scope>
    <source>
        <strain evidence="3">CGMCC 1.16031</strain>
    </source>
</reference>
<dbReference type="RefSeq" id="WP_131258106.1">
    <property type="nucleotide sequence ID" value="NZ_JBHSUS010000001.1"/>
</dbReference>
<dbReference type="InterPro" id="IPR046866">
    <property type="entry name" value="FapA_N"/>
</dbReference>
<dbReference type="Pfam" id="PF03961">
    <property type="entry name" value="FapA"/>
    <property type="match status" value="1"/>
</dbReference>
<name>A0ABW1XM11_9ALTE</name>
<dbReference type="PANTHER" id="PTHR38032">
    <property type="entry name" value="POLYMERASE-RELATED"/>
    <property type="match status" value="1"/>
</dbReference>
<evidence type="ECO:0000259" key="1">
    <source>
        <dbReference type="Pfam" id="PF20250"/>
    </source>
</evidence>
<dbReference type="Proteomes" id="UP001596364">
    <property type="component" value="Unassembled WGS sequence"/>
</dbReference>
<protein>
    <submittedName>
        <fullName evidence="2">DUF342 domain-containing protein</fullName>
    </submittedName>
</protein>
<dbReference type="Pfam" id="PF20250">
    <property type="entry name" value="FapA_N"/>
    <property type="match status" value="1"/>
</dbReference>
<organism evidence="2 3">
    <name type="scientific">Pseudobowmanella zhangzhouensis</name>
    <dbReference type="NCBI Taxonomy" id="1537679"/>
    <lineage>
        <taxon>Bacteria</taxon>
        <taxon>Pseudomonadati</taxon>
        <taxon>Pseudomonadota</taxon>
        <taxon>Gammaproteobacteria</taxon>
        <taxon>Alteromonadales</taxon>
        <taxon>Alteromonadaceae</taxon>
    </lineage>
</organism>
<dbReference type="InterPro" id="IPR005646">
    <property type="entry name" value="FapA"/>
</dbReference>